<proteinExistence type="predicted"/>
<organism evidence="2 3">
    <name type="scientific">Pseudaquabacterium inlustre</name>
    <dbReference type="NCBI Taxonomy" id="2984192"/>
    <lineage>
        <taxon>Bacteria</taxon>
        <taxon>Pseudomonadati</taxon>
        <taxon>Pseudomonadota</taxon>
        <taxon>Betaproteobacteria</taxon>
        <taxon>Burkholderiales</taxon>
        <taxon>Sphaerotilaceae</taxon>
        <taxon>Pseudaquabacterium</taxon>
    </lineage>
</organism>
<protein>
    <submittedName>
        <fullName evidence="2">Crp/Fnr family transcriptional regulator</fullName>
    </submittedName>
</protein>
<dbReference type="InterPro" id="IPR000595">
    <property type="entry name" value="cNMP-bd_dom"/>
</dbReference>
<dbReference type="Proteomes" id="UP001365405">
    <property type="component" value="Unassembled WGS sequence"/>
</dbReference>
<sequence>MTEACPACGPAFASWLAAQPERQAAWAALPRRAVAAGEVLQAVGQPMAAVWFVEQGLLRSHFLDAQGRERNCAFHPEGQWAGMPPPRGAPVAASVAIEALEPGRLVALSHAALVALLQHQPGWQATLTDALVANLMAQSRREASLTMHSAEERYALFLAEQPDLAARLALHHVASYLGITNVALSRIRRRIRQRQAVPGLPPS</sequence>
<dbReference type="InterPro" id="IPR014710">
    <property type="entry name" value="RmlC-like_jellyroll"/>
</dbReference>
<reference evidence="2 3" key="1">
    <citation type="submission" date="2024-04" db="EMBL/GenBank/DDBJ databases">
        <title>Novel species of the genus Ideonella isolated from streams.</title>
        <authorList>
            <person name="Lu H."/>
        </authorList>
    </citation>
    <scope>NUCLEOTIDE SEQUENCE [LARGE SCALE GENOMIC DNA]</scope>
    <source>
        <strain evidence="2 3">DXS22W</strain>
    </source>
</reference>
<evidence type="ECO:0000259" key="1">
    <source>
        <dbReference type="Pfam" id="PF00027"/>
    </source>
</evidence>
<keyword evidence="3" id="KW-1185">Reference proteome</keyword>
<dbReference type="EMBL" id="JBBUTH010000010">
    <property type="protein sequence ID" value="MEK8052623.1"/>
    <property type="molecule type" value="Genomic_DNA"/>
</dbReference>
<accession>A0ABU9CLX1</accession>
<dbReference type="CDD" id="cd00038">
    <property type="entry name" value="CAP_ED"/>
    <property type="match status" value="1"/>
</dbReference>
<evidence type="ECO:0000313" key="3">
    <source>
        <dbReference type="Proteomes" id="UP001365405"/>
    </source>
</evidence>
<name>A0ABU9CLX1_9BURK</name>
<dbReference type="InterPro" id="IPR018490">
    <property type="entry name" value="cNMP-bd_dom_sf"/>
</dbReference>
<comment type="caution">
    <text evidence="2">The sequence shown here is derived from an EMBL/GenBank/DDBJ whole genome shotgun (WGS) entry which is preliminary data.</text>
</comment>
<dbReference type="SUPFAM" id="SSF51206">
    <property type="entry name" value="cAMP-binding domain-like"/>
    <property type="match status" value="1"/>
</dbReference>
<feature type="domain" description="Cyclic nucleotide-binding" evidence="1">
    <location>
        <begin position="32"/>
        <end position="119"/>
    </location>
</feature>
<dbReference type="Pfam" id="PF00027">
    <property type="entry name" value="cNMP_binding"/>
    <property type="match status" value="1"/>
</dbReference>
<dbReference type="Gene3D" id="2.60.120.10">
    <property type="entry name" value="Jelly Rolls"/>
    <property type="match status" value="1"/>
</dbReference>
<evidence type="ECO:0000313" key="2">
    <source>
        <dbReference type="EMBL" id="MEK8052623.1"/>
    </source>
</evidence>
<dbReference type="RefSeq" id="WP_341412351.1">
    <property type="nucleotide sequence ID" value="NZ_JBBUTH010000010.1"/>
</dbReference>
<gene>
    <name evidence="2" type="ORF">AACH10_20405</name>
</gene>